<dbReference type="GO" id="GO:0005576">
    <property type="term" value="C:extracellular region"/>
    <property type="evidence" value="ECO:0007669"/>
    <property type="project" value="UniProtKB-SubCell"/>
</dbReference>
<name>A0A0N4UQZ2_DRAME</name>
<feature type="signal peptide" evidence="9">
    <location>
        <begin position="1"/>
        <end position="16"/>
    </location>
</feature>
<reference evidence="11 13" key="2">
    <citation type="submission" date="2018-11" db="EMBL/GenBank/DDBJ databases">
        <authorList>
            <consortium name="Pathogen Informatics"/>
        </authorList>
    </citation>
    <scope>NUCLEOTIDE SEQUENCE [LARGE SCALE GENOMIC DNA]</scope>
</reference>
<evidence type="ECO:0000256" key="2">
    <source>
        <dbReference type="ARBA" id="ARBA00022525"/>
    </source>
</evidence>
<dbReference type="AlphaFoldDB" id="A0A0N4UQZ2"/>
<dbReference type="InterPro" id="IPR013273">
    <property type="entry name" value="ADAMTS/ADAMTS-like"/>
</dbReference>
<dbReference type="PANTHER" id="PTHR13723">
    <property type="entry name" value="ADAMTS A DISINTEGRIN AND METALLOPROTEASE WITH THROMBOSPONDIN MOTIFS PROTEASE"/>
    <property type="match status" value="1"/>
</dbReference>
<dbReference type="Pfam" id="PF05986">
    <property type="entry name" value="ADAMTS_spacer1"/>
    <property type="match status" value="1"/>
</dbReference>
<proteinExistence type="predicted"/>
<accession>A0A0N4UQZ2</accession>
<dbReference type="Proteomes" id="UP000274756">
    <property type="component" value="Unassembled WGS sequence"/>
</dbReference>
<dbReference type="GO" id="GO:0031012">
    <property type="term" value="C:extracellular matrix"/>
    <property type="evidence" value="ECO:0007669"/>
    <property type="project" value="TreeGrafter"/>
</dbReference>
<dbReference type="SMART" id="SM00131">
    <property type="entry name" value="KU"/>
    <property type="match status" value="3"/>
</dbReference>
<evidence type="ECO:0000259" key="10">
    <source>
        <dbReference type="PROSITE" id="PS50279"/>
    </source>
</evidence>
<dbReference type="Pfam" id="PF00014">
    <property type="entry name" value="Kunitz_BPTI"/>
    <property type="match status" value="3"/>
</dbReference>
<dbReference type="CDD" id="cd00109">
    <property type="entry name" value="Kunitz-type"/>
    <property type="match status" value="2"/>
</dbReference>
<dbReference type="Pfam" id="PF19236">
    <property type="entry name" value="ADAMTS_CR_3"/>
    <property type="match status" value="1"/>
</dbReference>
<dbReference type="GO" id="GO:0004867">
    <property type="term" value="F:serine-type endopeptidase inhibitor activity"/>
    <property type="evidence" value="ECO:0007669"/>
    <property type="project" value="UniProtKB-KW"/>
</dbReference>
<dbReference type="GO" id="GO:0006508">
    <property type="term" value="P:proteolysis"/>
    <property type="evidence" value="ECO:0007669"/>
    <property type="project" value="TreeGrafter"/>
</dbReference>
<dbReference type="WBParaSite" id="DME_0001045801-mRNA-1">
    <property type="protein sequence ID" value="DME_0001045801-mRNA-1"/>
    <property type="gene ID" value="DME_0001045801"/>
</dbReference>
<dbReference type="PRINTS" id="PR01857">
    <property type="entry name" value="ADAMTSFAMILY"/>
</dbReference>
<dbReference type="InterPro" id="IPR020901">
    <property type="entry name" value="Prtase_inh_Kunz-CS"/>
</dbReference>
<evidence type="ECO:0000313" key="11">
    <source>
        <dbReference type="EMBL" id="VDN53939.1"/>
    </source>
</evidence>
<protein>
    <submittedName>
        <fullName evidence="14">Papilin</fullName>
    </submittedName>
</protein>
<evidence type="ECO:0000313" key="13">
    <source>
        <dbReference type="Proteomes" id="UP000274756"/>
    </source>
</evidence>
<feature type="disulfide bond" evidence="8">
    <location>
        <begin position="85"/>
        <end position="115"/>
    </location>
</feature>
<feature type="domain" description="BPTI/Kunitz inhibitor" evidence="10">
    <location>
        <begin position="1138"/>
        <end position="1190"/>
    </location>
</feature>
<dbReference type="InterPro" id="IPR050439">
    <property type="entry name" value="ADAMTS_ADAMTS-like"/>
</dbReference>
<feature type="domain" description="BPTI/Kunitz inhibitor" evidence="10">
    <location>
        <begin position="1077"/>
        <end position="1129"/>
    </location>
</feature>
<dbReference type="Gene3D" id="2.20.100.10">
    <property type="entry name" value="Thrombospondin type-1 (TSP1) repeat"/>
    <property type="match status" value="5"/>
</dbReference>
<reference evidence="14" key="1">
    <citation type="submission" date="2016-04" db="UniProtKB">
        <authorList>
            <consortium name="WormBaseParasite"/>
        </authorList>
    </citation>
    <scope>IDENTIFICATION</scope>
</reference>
<feature type="disulfide bond" evidence="8">
    <location>
        <begin position="96"/>
        <end position="100"/>
    </location>
</feature>
<comment type="subcellular location">
    <subcellularLocation>
        <location evidence="1">Secreted</location>
    </subcellularLocation>
</comment>
<keyword evidence="13" id="KW-1185">Reference proteome</keyword>
<dbReference type="CDD" id="cd22635">
    <property type="entry name" value="Kunitz_papilin"/>
    <property type="match status" value="1"/>
</dbReference>
<keyword evidence="4 9" id="KW-0732">Signal</keyword>
<evidence type="ECO:0000256" key="5">
    <source>
        <dbReference type="ARBA" id="ARBA00022737"/>
    </source>
</evidence>
<feature type="disulfide bond" evidence="8">
    <location>
        <begin position="81"/>
        <end position="110"/>
    </location>
</feature>
<evidence type="ECO:0000256" key="4">
    <source>
        <dbReference type="ARBA" id="ARBA00022729"/>
    </source>
</evidence>
<dbReference type="SMART" id="SM00209">
    <property type="entry name" value="TSP1"/>
    <property type="match status" value="6"/>
</dbReference>
<dbReference type="PRINTS" id="PR00759">
    <property type="entry name" value="BASICPTASE"/>
</dbReference>
<keyword evidence="6" id="KW-0722">Serine protease inhibitor</keyword>
<dbReference type="STRING" id="318479.A0A0N4UQZ2"/>
<organism evidence="12 14">
    <name type="scientific">Dracunculus medinensis</name>
    <name type="common">Guinea worm</name>
    <dbReference type="NCBI Taxonomy" id="318479"/>
    <lineage>
        <taxon>Eukaryota</taxon>
        <taxon>Metazoa</taxon>
        <taxon>Ecdysozoa</taxon>
        <taxon>Nematoda</taxon>
        <taxon>Chromadorea</taxon>
        <taxon>Rhabditida</taxon>
        <taxon>Spirurina</taxon>
        <taxon>Dracunculoidea</taxon>
        <taxon>Dracunculidae</taxon>
        <taxon>Dracunculus</taxon>
    </lineage>
</organism>
<dbReference type="Gene3D" id="4.10.410.10">
    <property type="entry name" value="Pancreatic trypsin inhibitor Kunitz domain"/>
    <property type="match status" value="3"/>
</dbReference>
<evidence type="ECO:0000256" key="1">
    <source>
        <dbReference type="ARBA" id="ARBA00004613"/>
    </source>
</evidence>
<dbReference type="InterPro" id="IPR045371">
    <property type="entry name" value="ADAMTS_CR_3"/>
</dbReference>
<dbReference type="GO" id="GO:0004222">
    <property type="term" value="F:metalloendopeptidase activity"/>
    <property type="evidence" value="ECO:0007669"/>
    <property type="project" value="TreeGrafter"/>
</dbReference>
<gene>
    <name evidence="11" type="ORF">DME_LOCUS3912</name>
</gene>
<dbReference type="GO" id="GO:0009653">
    <property type="term" value="P:anatomical structure morphogenesis"/>
    <property type="evidence" value="ECO:0007669"/>
    <property type="project" value="UniProtKB-ARBA"/>
</dbReference>
<dbReference type="Pfam" id="PF19030">
    <property type="entry name" value="TSP1_ADAMTS"/>
    <property type="match status" value="5"/>
</dbReference>
<dbReference type="Proteomes" id="UP000038040">
    <property type="component" value="Unplaced"/>
</dbReference>
<dbReference type="InterPro" id="IPR036383">
    <property type="entry name" value="TSP1_rpt_sf"/>
</dbReference>
<dbReference type="PROSITE" id="PS00280">
    <property type="entry name" value="BPTI_KUNITZ_1"/>
    <property type="match status" value="3"/>
</dbReference>
<dbReference type="Pfam" id="PF00090">
    <property type="entry name" value="TSP_1"/>
    <property type="match status" value="1"/>
</dbReference>
<dbReference type="SUPFAM" id="SSF57362">
    <property type="entry name" value="BPTI-like"/>
    <property type="match status" value="3"/>
</dbReference>
<evidence type="ECO:0000256" key="6">
    <source>
        <dbReference type="ARBA" id="ARBA00022900"/>
    </source>
</evidence>
<dbReference type="InterPro" id="IPR010294">
    <property type="entry name" value="ADAMTS_spacer1"/>
</dbReference>
<dbReference type="InterPro" id="IPR036880">
    <property type="entry name" value="Kunitz_BPTI_sf"/>
</dbReference>
<dbReference type="Gene3D" id="2.60.120.830">
    <property type="match status" value="1"/>
</dbReference>
<keyword evidence="2" id="KW-0964">Secreted</keyword>
<keyword evidence="3" id="KW-0646">Protease inhibitor</keyword>
<evidence type="ECO:0000256" key="9">
    <source>
        <dbReference type="SAM" id="SignalP"/>
    </source>
</evidence>
<dbReference type="EMBL" id="UYYG01000216">
    <property type="protein sequence ID" value="VDN53939.1"/>
    <property type="molecule type" value="Genomic_DNA"/>
</dbReference>
<evidence type="ECO:0000256" key="8">
    <source>
        <dbReference type="PIRSR" id="PIRSR613273-3"/>
    </source>
</evidence>
<keyword evidence="7 8" id="KW-1015">Disulfide bond</keyword>
<dbReference type="InterPro" id="IPR000884">
    <property type="entry name" value="TSP1_rpt"/>
</dbReference>
<feature type="domain" description="BPTI/Kunitz inhibitor" evidence="10">
    <location>
        <begin position="1268"/>
        <end position="1318"/>
    </location>
</feature>
<dbReference type="FunFam" id="4.10.410.10:FF:000020">
    <property type="entry name" value="Collagen, type VI, alpha 3"/>
    <property type="match status" value="2"/>
</dbReference>
<dbReference type="InterPro" id="IPR002223">
    <property type="entry name" value="Kunitz_BPTI"/>
</dbReference>
<dbReference type="PROSITE" id="PS50279">
    <property type="entry name" value="BPTI_KUNITZ_2"/>
    <property type="match status" value="3"/>
</dbReference>
<feature type="chain" id="PRO_5041040015" evidence="9">
    <location>
        <begin position="17"/>
        <end position="1361"/>
    </location>
</feature>
<dbReference type="GO" id="GO:0030198">
    <property type="term" value="P:extracellular matrix organization"/>
    <property type="evidence" value="ECO:0007669"/>
    <property type="project" value="InterPro"/>
</dbReference>
<dbReference type="PROSITE" id="PS50092">
    <property type="entry name" value="TSP1"/>
    <property type="match status" value="6"/>
</dbReference>
<evidence type="ECO:0000256" key="3">
    <source>
        <dbReference type="ARBA" id="ARBA00022690"/>
    </source>
</evidence>
<dbReference type="OrthoDB" id="5781878at2759"/>
<evidence type="ECO:0000256" key="7">
    <source>
        <dbReference type="ARBA" id="ARBA00023157"/>
    </source>
</evidence>
<dbReference type="PANTHER" id="PTHR13723:SF281">
    <property type="entry name" value="PAPILIN"/>
    <property type="match status" value="1"/>
</dbReference>
<evidence type="ECO:0000313" key="14">
    <source>
        <dbReference type="WBParaSite" id="DME_0001045801-mRNA-1"/>
    </source>
</evidence>
<dbReference type="FunFam" id="2.20.100.10:FF:000005">
    <property type="entry name" value="ADAM metallopeptidase with thrombospondin type 1 motif 9"/>
    <property type="match status" value="2"/>
</dbReference>
<sequence>MRALFWLILLIIPILSYTWFSSLQRKIYLHSKSPPEADPDSIRAKRQAYQVYVGGDQSVTVDKSGQAETGLWGPWIRDKECSRTCGGGVQIEKRQCSGECTGASVRYVSCSIEECSETSKDFRAEQCSQYDDTPLDGNYYKWLPYPGKNKCELTCKPDNANFYYKWADKVIDGTKCENSGDDICVEGVCLPLGCDKKLGSAIKDDKCGMCGGDGSTCKTVEGFFDERNLSPGYHNIIRLPVGATSIRVEEMRPTTNSLGNSRIIEKNYLDLNEFMFIEQKVMIQLSNKALKIGGTIFEYDIRKNIHQPFETLTAKGPTNEELIIALLFQTGNKDSAIKYEFSVPLEQDLPYIYKPGEWSTCSVTCGKGVQSRESFCVDSKSQQSVENELCETSNSSKPEIEKPCETVNCEAEWYQGEWEPCSATCGNTGNKYRVVYCHTLFSDGKRMIVDDSNCTTERPEVMQSCNRFSCPEWQAGPWSACSEKCGDAFQYRSVTCRSAKEGEEGKLQPAEACGENEFEIQRACNLGPCEGLKFFTTDWQLCEKCNDTEDVRNVTCKDKIGRVYPLDKCLNDNVTKIPIDVRPCATSPPCIYEWHSSEWSKCSTECGHGHKSRRVVCAIHELEAKPETRINCTNEEKCNGTYYMGPWSECSAECDGGKQTRLIVCLNYDKRPVPELCDEATMPAVEQECNTNSCPTCNMSDFGCCPDNITFATGPNLEGCSNCSSSEFGCCADNMTIAEGSNKFGCPEYEETSGEEVEKTAEEKESDGLCEVMSFETGDSAKIECELAKVANRTLEDIQLMDNVTIENVTLHCSKSEFGCCPDWTTRAEGKNNSGCPIFVLGVCNETTNGCCPDEVTMARGPNFEGCGEPSCAGSLYGCCKDRKTIAFGPHYAGCERSSFPCEISVFGCCPDGETAALGNNGAGCGANCLLSKFGCCPDGITVSKGLHNEGCGCKYAQFGCCPDGKSSAKGSNYFGCPQSCAQSEYGCCPDGKTAARGSNKEGCPCQYTRYGCCPDGETPALGPRYDGCDDCRYTKHGCCPDGEARAVGPNYAGCPSTTITPFLFGGTVAPEKIVACSLPQNQGNVCHPGYKLVWFYDSTEGRCSQFWYGGCGGNDNRFATKEQCETICIEPPVRGRCYLPKVEGPLRCNQLSARYWYDYTTKQCGAFWWRGCLGNSNNFESWEECQNFCAGVGPLEVLSSSSIHHVVQPQPVAHTYSPIQPQRIPIDFSRDFDKSSKAQQQQVPQPESVGYSQISQVQQPLTMDEICRQTVDSGPCDSYEDMFYFDAFSGKCHPFIYGGCGGNMNKYKTKEECEARCGHLETSRNAVSAAQLPGRHRPDEIPSIIVEERPAVLPDNSRCK</sequence>
<keyword evidence="5" id="KW-0677">Repeat</keyword>
<evidence type="ECO:0000313" key="12">
    <source>
        <dbReference type="Proteomes" id="UP000038040"/>
    </source>
</evidence>
<dbReference type="SUPFAM" id="SSF82895">
    <property type="entry name" value="TSP-1 type 1 repeat"/>
    <property type="match status" value="5"/>
</dbReference>